<evidence type="ECO:0000256" key="1">
    <source>
        <dbReference type="SAM" id="MobiDB-lite"/>
    </source>
</evidence>
<feature type="region of interest" description="Disordered" evidence="1">
    <location>
        <begin position="145"/>
        <end position="168"/>
    </location>
</feature>
<gene>
    <name evidence="2" type="ORF">Taro_034032</name>
</gene>
<evidence type="ECO:0000313" key="2">
    <source>
        <dbReference type="EMBL" id="MQM01278.1"/>
    </source>
</evidence>
<feature type="non-terminal residue" evidence="2">
    <location>
        <position position="747"/>
    </location>
</feature>
<comment type="caution">
    <text evidence="2">The sequence shown here is derived from an EMBL/GenBank/DDBJ whole genome shotgun (WGS) entry which is preliminary data.</text>
</comment>
<reference evidence="2" key="1">
    <citation type="submission" date="2017-07" db="EMBL/GenBank/DDBJ databases">
        <title>Taro Niue Genome Assembly and Annotation.</title>
        <authorList>
            <person name="Atibalentja N."/>
            <person name="Keating K."/>
            <person name="Fields C.J."/>
        </authorList>
    </citation>
    <scope>NUCLEOTIDE SEQUENCE</scope>
    <source>
        <strain evidence="2">Niue_2</strain>
        <tissue evidence="2">Leaf</tissue>
    </source>
</reference>
<organism evidence="2 3">
    <name type="scientific">Colocasia esculenta</name>
    <name type="common">Wild taro</name>
    <name type="synonym">Arum esculentum</name>
    <dbReference type="NCBI Taxonomy" id="4460"/>
    <lineage>
        <taxon>Eukaryota</taxon>
        <taxon>Viridiplantae</taxon>
        <taxon>Streptophyta</taxon>
        <taxon>Embryophyta</taxon>
        <taxon>Tracheophyta</taxon>
        <taxon>Spermatophyta</taxon>
        <taxon>Magnoliopsida</taxon>
        <taxon>Liliopsida</taxon>
        <taxon>Araceae</taxon>
        <taxon>Aroideae</taxon>
        <taxon>Colocasieae</taxon>
        <taxon>Colocasia</taxon>
    </lineage>
</organism>
<name>A0A843W2Z9_COLES</name>
<dbReference type="EMBL" id="NMUH01002649">
    <property type="protein sequence ID" value="MQM01278.1"/>
    <property type="molecule type" value="Genomic_DNA"/>
</dbReference>
<proteinExistence type="predicted"/>
<accession>A0A843W2Z9</accession>
<dbReference type="AlphaFoldDB" id="A0A843W2Z9"/>
<evidence type="ECO:0000313" key="3">
    <source>
        <dbReference type="Proteomes" id="UP000652761"/>
    </source>
</evidence>
<sequence length="747" mass="84080">MAVTYGPLVVNNHVRFGYLATPIVFGDFPAVVESPFFLGVVPARQEEDTIQRSSIHKSTKKNGRMHANTKVHPATVNKGTSIPLKADDVKESKAHSTQVRTYSVHMISSTIVAPTSSQRVQYKYHKSKRPSVATSRSGKSIMVGSLPVRLDGSPPITPRDRNVPNIPTSNRFSALRWFQRKHEDSTVKAGAKQKTRHFTKLKQIWVPKKEVQKFKKNQANASKVIQRKSSIKNISLPYTGSEHSRGWKRKGVYKKSNYIPQGPENTWKDKGIPTQQSKARISVFDRISRSPVFDKLRATPSTSTRPSKRRRVTWAAQEKPKLIIFSCYTTGRESGEVEEQIAEATPNIPTEHEGTQVPFIEETNIQLEEGGPSASTGHPVIDLPTKENFQAITDDDKYEVMQQWRSEMASLVNEMRRLATSSHRQFIEPVSIQHQQQSQYPDGFISLNNPAISSTGLLPQATGLDINDPSNIMPPQVEALQNIAIQRHEIKKMVEDMLAQQGEGVQTMGLYSVPFPVHHQLKKLPEACPKVPKLPKYDGYGAPQEHGESAIDFIRRWRELNMGCDNPPVQQDAVTICRRGLITSINEKLLAANIRTFDQLNSTVAEIEVFLAERTAHAAHKGKLPKERNPSAKENNLSMLYMRLNPPQAQIILRRDPHVIHLKILLEPTLRQDPGVEVQTRQCKEFKGNSINCNKDNKSCSKLCKVWGGTRMFLFRSPIFHKLFILTTNISGASSYVAISRPNRVAF</sequence>
<dbReference type="Proteomes" id="UP000652761">
    <property type="component" value="Unassembled WGS sequence"/>
</dbReference>
<protein>
    <submittedName>
        <fullName evidence="2">Uncharacterized protein</fullName>
    </submittedName>
</protein>
<dbReference type="OrthoDB" id="783749at2759"/>
<keyword evidence="3" id="KW-1185">Reference proteome</keyword>